<dbReference type="Proteomes" id="UP000320593">
    <property type="component" value="Unassembled WGS sequence"/>
</dbReference>
<dbReference type="InterPro" id="IPR001789">
    <property type="entry name" value="Sig_transdc_resp-reg_receiver"/>
</dbReference>
<accession>A0A562TJV5</accession>
<comment type="caution">
    <text evidence="5">The sequence shown here is derived from an EMBL/GenBank/DDBJ whole genome shotgun (WGS) entry which is preliminary data.</text>
</comment>
<dbReference type="PROSITE" id="PS50110">
    <property type="entry name" value="RESPONSE_REGULATORY"/>
    <property type="match status" value="1"/>
</dbReference>
<dbReference type="InterPro" id="IPR043128">
    <property type="entry name" value="Rev_trsase/Diguanyl_cyclase"/>
</dbReference>
<dbReference type="NCBIfam" id="TIGR00254">
    <property type="entry name" value="GGDEF"/>
    <property type="match status" value="1"/>
</dbReference>
<dbReference type="InterPro" id="IPR050706">
    <property type="entry name" value="Cyclic-di-GMP_PDE-like"/>
</dbReference>
<keyword evidence="1" id="KW-0597">Phosphoprotein</keyword>
<protein>
    <submittedName>
        <fullName evidence="5">Response regulator receiver modulated diguanylate cyclase/phosphodiesterase</fullName>
    </submittedName>
</protein>
<organism evidence="5 6">
    <name type="scientific">Roseibium hamelinense</name>
    <dbReference type="NCBI Taxonomy" id="150831"/>
    <lineage>
        <taxon>Bacteria</taxon>
        <taxon>Pseudomonadati</taxon>
        <taxon>Pseudomonadota</taxon>
        <taxon>Alphaproteobacteria</taxon>
        <taxon>Hyphomicrobiales</taxon>
        <taxon>Stappiaceae</taxon>
        <taxon>Roseibium</taxon>
    </lineage>
</organism>
<reference evidence="5 6" key="1">
    <citation type="submission" date="2019-07" db="EMBL/GenBank/DDBJ databases">
        <title>Genomic Encyclopedia of Archaeal and Bacterial Type Strains, Phase II (KMG-II): from individual species to whole genera.</title>
        <authorList>
            <person name="Goeker M."/>
        </authorList>
    </citation>
    <scope>NUCLEOTIDE SEQUENCE [LARGE SCALE GENOMIC DNA]</scope>
    <source>
        <strain evidence="5 6">ATCC BAA-252</strain>
    </source>
</reference>
<dbReference type="InterPro" id="IPR011006">
    <property type="entry name" value="CheY-like_superfamily"/>
</dbReference>
<feature type="modified residue" description="4-aspartylphosphate" evidence="1">
    <location>
        <position position="77"/>
    </location>
</feature>
<dbReference type="CDD" id="cd01948">
    <property type="entry name" value="EAL"/>
    <property type="match status" value="1"/>
</dbReference>
<dbReference type="PROSITE" id="PS50887">
    <property type="entry name" value="GGDEF"/>
    <property type="match status" value="1"/>
</dbReference>
<gene>
    <name evidence="5" type="ORF">JM93_00675</name>
</gene>
<feature type="domain" description="EAL" evidence="3">
    <location>
        <begin position="488"/>
        <end position="741"/>
    </location>
</feature>
<dbReference type="InterPro" id="IPR029787">
    <property type="entry name" value="Nucleotide_cyclase"/>
</dbReference>
<dbReference type="SUPFAM" id="SSF55073">
    <property type="entry name" value="Nucleotide cyclase"/>
    <property type="match status" value="1"/>
</dbReference>
<dbReference type="CDD" id="cd01949">
    <property type="entry name" value="GGDEF"/>
    <property type="match status" value="1"/>
</dbReference>
<proteinExistence type="predicted"/>
<dbReference type="RefSeq" id="WP_208994889.1">
    <property type="nucleotide sequence ID" value="NZ_SMLY01000087.1"/>
</dbReference>
<dbReference type="SMART" id="SM00267">
    <property type="entry name" value="GGDEF"/>
    <property type="match status" value="1"/>
</dbReference>
<dbReference type="EMBL" id="VLLF01000001">
    <property type="protein sequence ID" value="TWI93120.1"/>
    <property type="molecule type" value="Genomic_DNA"/>
</dbReference>
<dbReference type="SUPFAM" id="SSF52172">
    <property type="entry name" value="CheY-like"/>
    <property type="match status" value="1"/>
</dbReference>
<evidence type="ECO:0000259" key="4">
    <source>
        <dbReference type="PROSITE" id="PS50887"/>
    </source>
</evidence>
<dbReference type="AlphaFoldDB" id="A0A562TJV5"/>
<evidence type="ECO:0000313" key="6">
    <source>
        <dbReference type="Proteomes" id="UP000320593"/>
    </source>
</evidence>
<dbReference type="SMART" id="SM00052">
    <property type="entry name" value="EAL"/>
    <property type="match status" value="1"/>
</dbReference>
<name>A0A562TJV5_9HYPH</name>
<evidence type="ECO:0000259" key="3">
    <source>
        <dbReference type="PROSITE" id="PS50883"/>
    </source>
</evidence>
<dbReference type="GO" id="GO:0000160">
    <property type="term" value="P:phosphorelay signal transduction system"/>
    <property type="evidence" value="ECO:0007669"/>
    <property type="project" value="InterPro"/>
</dbReference>
<feature type="domain" description="GGDEF" evidence="4">
    <location>
        <begin position="347"/>
        <end position="479"/>
    </location>
</feature>
<dbReference type="InterPro" id="IPR035919">
    <property type="entry name" value="EAL_sf"/>
</dbReference>
<dbReference type="Gene3D" id="3.20.20.450">
    <property type="entry name" value="EAL domain"/>
    <property type="match status" value="1"/>
</dbReference>
<dbReference type="Gene3D" id="3.40.50.2300">
    <property type="match status" value="1"/>
</dbReference>
<feature type="domain" description="Response regulatory" evidence="2">
    <location>
        <begin position="22"/>
        <end position="146"/>
    </location>
</feature>
<dbReference type="InterPro" id="IPR021800">
    <property type="entry name" value="DUF3369"/>
</dbReference>
<dbReference type="PROSITE" id="PS50883">
    <property type="entry name" value="EAL"/>
    <property type="match status" value="1"/>
</dbReference>
<dbReference type="GO" id="GO:0071111">
    <property type="term" value="F:cyclic-guanylate-specific phosphodiesterase activity"/>
    <property type="evidence" value="ECO:0007669"/>
    <property type="project" value="InterPro"/>
</dbReference>
<dbReference type="Pfam" id="PF11849">
    <property type="entry name" value="DUF3369"/>
    <property type="match status" value="1"/>
</dbReference>
<dbReference type="Gene3D" id="3.30.70.270">
    <property type="match status" value="1"/>
</dbReference>
<dbReference type="Pfam" id="PF00990">
    <property type="entry name" value="GGDEF"/>
    <property type="match status" value="1"/>
</dbReference>
<dbReference type="InterPro" id="IPR000160">
    <property type="entry name" value="GGDEF_dom"/>
</dbReference>
<dbReference type="PANTHER" id="PTHR33121">
    <property type="entry name" value="CYCLIC DI-GMP PHOSPHODIESTERASE PDEF"/>
    <property type="match status" value="1"/>
</dbReference>
<dbReference type="PANTHER" id="PTHR33121:SF70">
    <property type="entry name" value="SIGNALING PROTEIN YKOW"/>
    <property type="match status" value="1"/>
</dbReference>
<evidence type="ECO:0000259" key="2">
    <source>
        <dbReference type="PROSITE" id="PS50110"/>
    </source>
</evidence>
<evidence type="ECO:0000256" key="1">
    <source>
        <dbReference type="PROSITE-ProRule" id="PRU00169"/>
    </source>
</evidence>
<dbReference type="InterPro" id="IPR001633">
    <property type="entry name" value="EAL_dom"/>
</dbReference>
<dbReference type="SUPFAM" id="SSF141868">
    <property type="entry name" value="EAL domain-like"/>
    <property type="match status" value="1"/>
</dbReference>
<dbReference type="Pfam" id="PF00563">
    <property type="entry name" value="EAL"/>
    <property type="match status" value="1"/>
</dbReference>
<keyword evidence="6" id="KW-1185">Reference proteome</keyword>
<evidence type="ECO:0000313" key="5">
    <source>
        <dbReference type="EMBL" id="TWI93120.1"/>
    </source>
</evidence>
<sequence>MPMDFLAKAKPVPQPPQLEPWKVLIVDDDPDVHDATRIALTGCELEGRGLKLYHAKSMAEAKEILQAEADIAVSLVDVVMETETAGLDLVSWIRGDQHNHFTRLILRTGQPGYAPQTDVIKKYEIDDYKEKAELTRAKLITTIITALRGYKLIISIERNRRSLKKLIKNFGVLIEKNDMREFAACILEQIANMVGIEPEAMICAVDSENAETASNNDVTIKVLAAGGAYTSCISKSLDLVPSEDMRNTIRQCILSGETQKNPGNTCLSLMTRNGLRAAVFVGIPYDVLERRLGAEVIELFVINTSLGYEKTALVEHIRKLAFEDHLTGLPSYAAYREAFHTQQALGQQTTTVLLDIQRYKMIAHGIGDEKAANFLKNVGQRLRKGFPKAHVLARKEVDEFVLLLDRVKADEITEVVEIVERLFDEPVAVGDNVFNIRMRLGFSNSEDHGTDPDQLSRYASIALNDLRQRGVGTYSVFNPSMQEIAFERLRLTSLLTGTAGKTEFLVHYQPILEANSEKLYSCEALMRFRTTAGDYLHTGRMIEAAEASGMIIDVGAWMIKAALSEYMSLGALGPDINLNLNLSPKQAQSTRIYRDIQKALDISGMPMDRLVFEVTEGLFLNNDRETIAFLEWIQQQGGRVVIDDFGTGYSSFSYLRKLPVDGIKIDRAFIMHMDEDEDALAVVKSILAVAKALGLTVTAEGVETIEQRNILRDLECDYLQGFLYSKAVPGGEIPKFMAQSSPAGIVSVA</sequence>